<accession>A0A4C1Z3U0</accession>
<comment type="caution">
    <text evidence="1">The sequence shown here is derived from an EMBL/GenBank/DDBJ whole genome shotgun (WGS) entry which is preliminary data.</text>
</comment>
<proteinExistence type="predicted"/>
<evidence type="ECO:0000313" key="1">
    <source>
        <dbReference type="EMBL" id="GBP82270.1"/>
    </source>
</evidence>
<dbReference type="Proteomes" id="UP000299102">
    <property type="component" value="Unassembled WGS sequence"/>
</dbReference>
<reference evidence="1 2" key="1">
    <citation type="journal article" date="2019" name="Commun. Biol.">
        <title>The bagworm genome reveals a unique fibroin gene that provides high tensile strength.</title>
        <authorList>
            <person name="Kono N."/>
            <person name="Nakamura H."/>
            <person name="Ohtoshi R."/>
            <person name="Tomita M."/>
            <person name="Numata K."/>
            <person name="Arakawa K."/>
        </authorList>
    </citation>
    <scope>NUCLEOTIDE SEQUENCE [LARGE SCALE GENOMIC DNA]</scope>
</reference>
<keyword evidence="2" id="KW-1185">Reference proteome</keyword>
<evidence type="ECO:0000313" key="2">
    <source>
        <dbReference type="Proteomes" id="UP000299102"/>
    </source>
</evidence>
<sequence>MVCRYQLHSDPNLPSVITHVVQSFADVRRHCFTAVGGAFENNAGGKRARFAAPGICLRFEFIIVVMEAGRVRSSAAKALFYYCFEEPAVCGRDTYLQA</sequence>
<gene>
    <name evidence="1" type="ORF">EVAR_103453_1</name>
</gene>
<protein>
    <submittedName>
        <fullName evidence="1">Uncharacterized protein</fullName>
    </submittedName>
</protein>
<dbReference type="EMBL" id="BGZK01001556">
    <property type="protein sequence ID" value="GBP82270.1"/>
    <property type="molecule type" value="Genomic_DNA"/>
</dbReference>
<organism evidence="1 2">
    <name type="scientific">Eumeta variegata</name>
    <name type="common">Bagworm moth</name>
    <name type="synonym">Eumeta japonica</name>
    <dbReference type="NCBI Taxonomy" id="151549"/>
    <lineage>
        <taxon>Eukaryota</taxon>
        <taxon>Metazoa</taxon>
        <taxon>Ecdysozoa</taxon>
        <taxon>Arthropoda</taxon>
        <taxon>Hexapoda</taxon>
        <taxon>Insecta</taxon>
        <taxon>Pterygota</taxon>
        <taxon>Neoptera</taxon>
        <taxon>Endopterygota</taxon>
        <taxon>Lepidoptera</taxon>
        <taxon>Glossata</taxon>
        <taxon>Ditrysia</taxon>
        <taxon>Tineoidea</taxon>
        <taxon>Psychidae</taxon>
        <taxon>Oiketicinae</taxon>
        <taxon>Eumeta</taxon>
    </lineage>
</organism>
<name>A0A4C1Z3U0_EUMVA</name>
<dbReference type="AlphaFoldDB" id="A0A4C1Z3U0"/>